<dbReference type="FunFam" id="3.30.200.20:FF:000142">
    <property type="entry name" value="Cysteine-rich receptor-like protein kinase 10"/>
    <property type="match status" value="1"/>
</dbReference>
<keyword evidence="12 16" id="KW-0472">Membrane</keyword>
<feature type="compositionally biased region" description="Polar residues" evidence="15">
    <location>
        <begin position="642"/>
        <end position="659"/>
    </location>
</feature>
<evidence type="ECO:0000256" key="11">
    <source>
        <dbReference type="ARBA" id="ARBA00022989"/>
    </source>
</evidence>
<dbReference type="GO" id="GO:0004674">
    <property type="term" value="F:protein serine/threonine kinase activity"/>
    <property type="evidence" value="ECO:0007669"/>
    <property type="project" value="UniProtKB-KW"/>
</dbReference>
<keyword evidence="8" id="KW-0547">Nucleotide-binding</keyword>
<evidence type="ECO:0000256" key="2">
    <source>
        <dbReference type="ARBA" id="ARBA00022527"/>
    </source>
</evidence>
<keyword evidence="6 17" id="KW-0732">Signal</keyword>
<feature type="domain" description="Gnk2-homologous" evidence="19">
    <location>
        <begin position="24"/>
        <end position="126"/>
    </location>
</feature>
<evidence type="ECO:0000259" key="19">
    <source>
        <dbReference type="PROSITE" id="PS51473"/>
    </source>
</evidence>
<feature type="transmembrane region" description="Helical" evidence="16">
    <location>
        <begin position="282"/>
        <end position="304"/>
    </location>
</feature>
<dbReference type="Gene3D" id="1.10.510.10">
    <property type="entry name" value="Transferase(Phosphotransferase) domain 1"/>
    <property type="match status" value="1"/>
</dbReference>
<evidence type="ECO:0000256" key="10">
    <source>
        <dbReference type="ARBA" id="ARBA00022840"/>
    </source>
</evidence>
<dbReference type="SMART" id="SM00220">
    <property type="entry name" value="S_TKc"/>
    <property type="match status" value="1"/>
</dbReference>
<keyword evidence="10" id="KW-0067">ATP-binding</keyword>
<keyword evidence="4" id="KW-0808">Transferase</keyword>
<dbReference type="Gene3D" id="3.30.200.20">
    <property type="entry name" value="Phosphorylase Kinase, domain 1"/>
    <property type="match status" value="1"/>
</dbReference>
<evidence type="ECO:0000256" key="6">
    <source>
        <dbReference type="ARBA" id="ARBA00022729"/>
    </source>
</evidence>
<evidence type="ECO:0000256" key="17">
    <source>
        <dbReference type="SAM" id="SignalP"/>
    </source>
</evidence>
<keyword evidence="9 20" id="KW-0418">Kinase</keyword>
<dbReference type="InterPro" id="IPR008271">
    <property type="entry name" value="Ser/Thr_kinase_AS"/>
</dbReference>
<keyword evidence="2" id="KW-0723">Serine/threonine-protein kinase</keyword>
<feature type="domain" description="Gnk2-homologous" evidence="19">
    <location>
        <begin position="131"/>
        <end position="236"/>
    </location>
</feature>
<dbReference type="AlphaFoldDB" id="A0A833QIN5"/>
<dbReference type="GO" id="GO:0005886">
    <property type="term" value="C:plasma membrane"/>
    <property type="evidence" value="ECO:0007669"/>
    <property type="project" value="TreeGrafter"/>
</dbReference>
<comment type="caution">
    <text evidence="20">The sequence shown here is derived from an EMBL/GenBank/DDBJ whole genome shotgun (WGS) entry which is preliminary data.</text>
</comment>
<evidence type="ECO:0000256" key="13">
    <source>
        <dbReference type="ARBA" id="ARBA00023170"/>
    </source>
</evidence>
<dbReference type="PROSITE" id="PS50011">
    <property type="entry name" value="PROTEIN_KINASE_DOM"/>
    <property type="match status" value="1"/>
</dbReference>
<feature type="signal peptide" evidence="17">
    <location>
        <begin position="1"/>
        <end position="22"/>
    </location>
</feature>
<keyword evidence="3" id="KW-0597">Phosphoprotein</keyword>
<keyword evidence="14" id="KW-0325">Glycoprotein</keyword>
<gene>
    <name evidence="20" type="ORF">FCM35_KLT15007</name>
</gene>
<comment type="subcellular location">
    <subcellularLocation>
        <location evidence="1">Membrane</location>
        <topology evidence="1">Single-pass membrane protein</topology>
    </subcellularLocation>
</comment>
<sequence length="666" mass="74654">MFPLQILLAYIVLYLLPSNTKSEFISYNLCENNTAYARGSTFETNLKILFTSLIQNTSKTGFFNDTLGNIPDRVYGSSLCRGDISASNCTNCITTASQNLPQLCPYDRGAIVWYEVCMLRYSNKYFFSDLDVDGYRVDNPQNWSDPYQFEQAVVEMMSAISRAAVQSGKMFSTGMVNLTVSDSIYGLVQCTRDLTGDQCLECLNTSMQILEEYCYGNVLGLYQAHSCMLRYETDKFFNSDPFLIVSAPVRINFPPVKISPPPQATAAPEEPSKGKGKKTVPIALGIGIPFVLSSALAIILLICLQRRKSRNRLEEKNIQELKGRKSLLFEFSTLQEATEHFSDLNKLGEGGFGPVYKGKLLDGQEIAVKRLSKGSDQGLSELMNEVQFLAELQHKNLVRLFGVCMEKEEMLLVYEYIRNKSLDTLIFDDESRRKLNWEERLKIIKGISRGLLYLHQDSAIRIVHRDLKAGNILLDENLNPKISDFGLARLLGGDHTQSKTSKVVGTYGYMAPEYAIHGTVSTKVDVFSFGVLILEIITGRSNSSFSGTSAGNLLNYTWEHWTNGTATELIDPSLGDETWLNDEAVRCINIALLCVQMTPNERPNIFSVNLMLTRKRMQVPPPSSPAFVFGDSGIDDRDFEISDNSTSRSSVKYSNNEVTCTEPYPR</sequence>
<dbReference type="FunFam" id="1.10.510.10:FF:000343">
    <property type="entry name" value="Cysteine-rich receptor-like protein kinase 28"/>
    <property type="match status" value="1"/>
</dbReference>
<dbReference type="InterPro" id="IPR038408">
    <property type="entry name" value="GNK2_sf"/>
</dbReference>
<evidence type="ECO:0000256" key="4">
    <source>
        <dbReference type="ARBA" id="ARBA00022679"/>
    </source>
</evidence>
<feature type="chain" id="PRO_5032590490" evidence="17">
    <location>
        <begin position="23"/>
        <end position="666"/>
    </location>
</feature>
<keyword evidence="11 16" id="KW-1133">Transmembrane helix</keyword>
<accession>A0A833QIN5</accession>
<dbReference type="PANTHER" id="PTHR27002">
    <property type="entry name" value="RECEPTOR-LIKE SERINE/THREONINE-PROTEIN KINASE SD1-8"/>
    <property type="match status" value="1"/>
</dbReference>
<evidence type="ECO:0000256" key="1">
    <source>
        <dbReference type="ARBA" id="ARBA00004167"/>
    </source>
</evidence>
<dbReference type="CDD" id="cd23509">
    <property type="entry name" value="Gnk2-like"/>
    <property type="match status" value="2"/>
</dbReference>
<evidence type="ECO:0000256" key="16">
    <source>
        <dbReference type="SAM" id="Phobius"/>
    </source>
</evidence>
<evidence type="ECO:0000313" key="21">
    <source>
        <dbReference type="Proteomes" id="UP000623129"/>
    </source>
</evidence>
<dbReference type="SUPFAM" id="SSF56112">
    <property type="entry name" value="Protein kinase-like (PK-like)"/>
    <property type="match status" value="1"/>
</dbReference>
<dbReference type="GO" id="GO:0005524">
    <property type="term" value="F:ATP binding"/>
    <property type="evidence" value="ECO:0007669"/>
    <property type="project" value="UniProtKB-KW"/>
</dbReference>
<reference evidence="20" key="1">
    <citation type="submission" date="2020-01" db="EMBL/GenBank/DDBJ databases">
        <title>Genome sequence of Kobresia littledalei, the first chromosome-level genome in the family Cyperaceae.</title>
        <authorList>
            <person name="Qu G."/>
        </authorList>
    </citation>
    <scope>NUCLEOTIDE SEQUENCE</scope>
    <source>
        <strain evidence="20">C.B.Clarke</strain>
        <tissue evidence="20">Leaf</tissue>
    </source>
</reference>
<evidence type="ECO:0000256" key="12">
    <source>
        <dbReference type="ARBA" id="ARBA00023136"/>
    </source>
</evidence>
<evidence type="ECO:0000256" key="5">
    <source>
        <dbReference type="ARBA" id="ARBA00022692"/>
    </source>
</evidence>
<dbReference type="FunFam" id="3.30.430.20:FF:000003">
    <property type="entry name" value="Cysteine-rich RLK (RECEPTOR-like protein kinase) 10"/>
    <property type="match status" value="1"/>
</dbReference>
<dbReference type="PROSITE" id="PS51473">
    <property type="entry name" value="GNK2"/>
    <property type="match status" value="2"/>
</dbReference>
<evidence type="ECO:0000259" key="18">
    <source>
        <dbReference type="PROSITE" id="PS50011"/>
    </source>
</evidence>
<dbReference type="InterPro" id="IPR000719">
    <property type="entry name" value="Prot_kinase_dom"/>
</dbReference>
<protein>
    <submittedName>
        <fullName evidence="20">Putative receptor-like protein kinase</fullName>
    </submittedName>
</protein>
<evidence type="ECO:0000256" key="3">
    <source>
        <dbReference type="ARBA" id="ARBA00022553"/>
    </source>
</evidence>
<dbReference type="Pfam" id="PF01657">
    <property type="entry name" value="Stress-antifung"/>
    <property type="match status" value="2"/>
</dbReference>
<dbReference type="GO" id="GO:0009737">
    <property type="term" value="P:response to abscisic acid"/>
    <property type="evidence" value="ECO:0007669"/>
    <property type="project" value="UniProtKB-ARBA"/>
</dbReference>
<dbReference type="PROSITE" id="PS00108">
    <property type="entry name" value="PROTEIN_KINASE_ST"/>
    <property type="match status" value="1"/>
</dbReference>
<keyword evidence="21" id="KW-1185">Reference proteome</keyword>
<evidence type="ECO:0000256" key="7">
    <source>
        <dbReference type="ARBA" id="ARBA00022737"/>
    </source>
</evidence>
<dbReference type="Proteomes" id="UP000623129">
    <property type="component" value="Unassembled WGS sequence"/>
</dbReference>
<dbReference type="Gene3D" id="3.30.430.20">
    <property type="entry name" value="Gnk2 domain, C-X8-C-X2-C motif"/>
    <property type="match status" value="2"/>
</dbReference>
<dbReference type="PANTHER" id="PTHR27002:SF181">
    <property type="entry name" value="RECEPTOR-LIKE SERINE_THREONINE-PROTEIN KINASE"/>
    <property type="match status" value="1"/>
</dbReference>
<evidence type="ECO:0000256" key="15">
    <source>
        <dbReference type="SAM" id="MobiDB-lite"/>
    </source>
</evidence>
<organism evidence="20 21">
    <name type="scientific">Carex littledalei</name>
    <dbReference type="NCBI Taxonomy" id="544730"/>
    <lineage>
        <taxon>Eukaryota</taxon>
        <taxon>Viridiplantae</taxon>
        <taxon>Streptophyta</taxon>
        <taxon>Embryophyta</taxon>
        <taxon>Tracheophyta</taxon>
        <taxon>Spermatophyta</taxon>
        <taxon>Magnoliopsida</taxon>
        <taxon>Liliopsida</taxon>
        <taxon>Poales</taxon>
        <taxon>Cyperaceae</taxon>
        <taxon>Cyperoideae</taxon>
        <taxon>Cariceae</taxon>
        <taxon>Carex</taxon>
        <taxon>Carex subgen. Euthyceras</taxon>
    </lineage>
</organism>
<proteinExistence type="predicted"/>
<dbReference type="CDD" id="cd14066">
    <property type="entry name" value="STKc_IRAK"/>
    <property type="match status" value="1"/>
</dbReference>
<keyword evidence="13 20" id="KW-0675">Receptor</keyword>
<name>A0A833QIN5_9POAL</name>
<evidence type="ECO:0000256" key="14">
    <source>
        <dbReference type="ARBA" id="ARBA00023180"/>
    </source>
</evidence>
<dbReference type="EMBL" id="SWLB01000028">
    <property type="protein sequence ID" value="KAF3320873.1"/>
    <property type="molecule type" value="Genomic_DNA"/>
</dbReference>
<feature type="region of interest" description="Disordered" evidence="15">
    <location>
        <begin position="639"/>
        <end position="666"/>
    </location>
</feature>
<evidence type="ECO:0000313" key="20">
    <source>
        <dbReference type="EMBL" id="KAF3320873.1"/>
    </source>
</evidence>
<dbReference type="InterPro" id="IPR002902">
    <property type="entry name" value="GNK2"/>
</dbReference>
<feature type="domain" description="Protein kinase" evidence="18">
    <location>
        <begin position="341"/>
        <end position="612"/>
    </location>
</feature>
<evidence type="ECO:0000256" key="9">
    <source>
        <dbReference type="ARBA" id="ARBA00022777"/>
    </source>
</evidence>
<keyword evidence="5 16" id="KW-0812">Transmembrane</keyword>
<dbReference type="OrthoDB" id="640734at2759"/>
<dbReference type="Pfam" id="PF00069">
    <property type="entry name" value="Pkinase"/>
    <property type="match status" value="1"/>
</dbReference>
<evidence type="ECO:0000256" key="8">
    <source>
        <dbReference type="ARBA" id="ARBA00022741"/>
    </source>
</evidence>
<keyword evidence="7" id="KW-0677">Repeat</keyword>
<dbReference type="InterPro" id="IPR011009">
    <property type="entry name" value="Kinase-like_dom_sf"/>
</dbReference>